<accession>A0A1Z4N697</accession>
<keyword evidence="2" id="KW-1185">Reference proteome</keyword>
<dbReference type="GO" id="GO:0006355">
    <property type="term" value="P:regulation of DNA-templated transcription"/>
    <property type="evidence" value="ECO:0007669"/>
    <property type="project" value="InterPro"/>
</dbReference>
<dbReference type="KEGG" id="ttq:NIES37_52240"/>
<dbReference type="Proteomes" id="UP000218785">
    <property type="component" value="Chromosome"/>
</dbReference>
<dbReference type="RefSeq" id="WP_096580664.1">
    <property type="nucleotide sequence ID" value="NZ_CAWNJS010000001.1"/>
</dbReference>
<name>A0A1Z4N697_9CYAN</name>
<reference evidence="1 2" key="1">
    <citation type="submission" date="2017-06" db="EMBL/GenBank/DDBJ databases">
        <title>Genome sequencing of cyanobaciteial culture collection at National Institute for Environmental Studies (NIES).</title>
        <authorList>
            <person name="Hirose Y."/>
            <person name="Shimura Y."/>
            <person name="Fujisawa T."/>
            <person name="Nakamura Y."/>
            <person name="Kawachi M."/>
        </authorList>
    </citation>
    <scope>NUCLEOTIDE SEQUENCE [LARGE SCALE GENOMIC DNA]</scope>
    <source>
        <strain evidence="1 2">NIES-37</strain>
    </source>
</reference>
<evidence type="ECO:0000313" key="2">
    <source>
        <dbReference type="Proteomes" id="UP000218785"/>
    </source>
</evidence>
<protein>
    <submittedName>
        <fullName evidence="1">Uncharacterized protein</fullName>
    </submittedName>
</protein>
<dbReference type="SUPFAM" id="SSF47598">
    <property type="entry name" value="Ribbon-helix-helix"/>
    <property type="match status" value="1"/>
</dbReference>
<dbReference type="EMBL" id="AP018248">
    <property type="protein sequence ID" value="BAZ01225.1"/>
    <property type="molecule type" value="Genomic_DNA"/>
</dbReference>
<dbReference type="AlphaFoldDB" id="A0A1Z4N697"/>
<gene>
    <name evidence="1" type="ORF">NIES37_52240</name>
</gene>
<proteinExistence type="predicted"/>
<dbReference type="InterPro" id="IPR010985">
    <property type="entry name" value="Ribbon_hlx_hlx"/>
</dbReference>
<organism evidence="1 2">
    <name type="scientific">Tolypothrix tenuis PCC 7101</name>
    <dbReference type="NCBI Taxonomy" id="231146"/>
    <lineage>
        <taxon>Bacteria</taxon>
        <taxon>Bacillati</taxon>
        <taxon>Cyanobacteriota</taxon>
        <taxon>Cyanophyceae</taxon>
        <taxon>Nostocales</taxon>
        <taxon>Tolypothrichaceae</taxon>
        <taxon>Tolypothrix</taxon>
    </lineage>
</organism>
<evidence type="ECO:0000313" key="1">
    <source>
        <dbReference type="EMBL" id="BAZ01225.1"/>
    </source>
</evidence>
<sequence length="65" mass="7451">MNTITINIPDEYLLKLQQKATHLGISVEELVLMGVEELLNQPETSFQDAMNYVLNKNAELYKRLA</sequence>